<dbReference type="PRINTS" id="PR01179">
    <property type="entry name" value="ODADCRBXLASE"/>
</dbReference>
<dbReference type="Pfam" id="PF02784">
    <property type="entry name" value="Orn_Arg_deC_N"/>
    <property type="match status" value="1"/>
</dbReference>
<dbReference type="AlphaFoldDB" id="A0A238YG76"/>
<evidence type="ECO:0000256" key="2">
    <source>
        <dbReference type="ARBA" id="ARBA00022898"/>
    </source>
</evidence>
<dbReference type="PANTHER" id="PTHR43727:SF2">
    <property type="entry name" value="GROUP IV DECARBOXYLASE"/>
    <property type="match status" value="1"/>
</dbReference>
<dbReference type="GO" id="GO:0009089">
    <property type="term" value="P:lysine biosynthetic process via diaminopimelate"/>
    <property type="evidence" value="ECO:0007669"/>
    <property type="project" value="TreeGrafter"/>
</dbReference>
<evidence type="ECO:0000313" key="5">
    <source>
        <dbReference type="Proteomes" id="UP000198379"/>
    </source>
</evidence>
<dbReference type="InterPro" id="IPR029066">
    <property type="entry name" value="PLP-binding_barrel"/>
</dbReference>
<dbReference type="SUPFAM" id="SSF51419">
    <property type="entry name" value="PLP-binding barrel"/>
    <property type="match status" value="1"/>
</dbReference>
<evidence type="ECO:0000259" key="3">
    <source>
        <dbReference type="Pfam" id="PF02784"/>
    </source>
</evidence>
<protein>
    <submittedName>
        <fullName evidence="4">Diaminopimelate decarboxylase</fullName>
    </submittedName>
</protein>
<feature type="domain" description="Orn/DAP/Arg decarboxylase 2 N-terminal" evidence="3">
    <location>
        <begin position="44"/>
        <end position="156"/>
    </location>
</feature>
<evidence type="ECO:0000313" key="4">
    <source>
        <dbReference type="EMBL" id="SNR69808.1"/>
    </source>
</evidence>
<dbReference type="InterPro" id="IPR000183">
    <property type="entry name" value="Orn/DAP/Arg_de-COase"/>
</dbReference>
<dbReference type="GO" id="GO:0006596">
    <property type="term" value="P:polyamine biosynthetic process"/>
    <property type="evidence" value="ECO:0007669"/>
    <property type="project" value="InterPro"/>
</dbReference>
<dbReference type="InterPro" id="IPR022644">
    <property type="entry name" value="De-COase2_N"/>
</dbReference>
<dbReference type="Gene3D" id="2.40.37.10">
    <property type="entry name" value="Lyase, Ornithine Decarboxylase, Chain A, domain 1"/>
    <property type="match status" value="1"/>
</dbReference>
<gene>
    <name evidence="4" type="ORF">SAMN06265376_10224</name>
</gene>
<evidence type="ECO:0000256" key="1">
    <source>
        <dbReference type="ARBA" id="ARBA00001933"/>
    </source>
</evidence>
<dbReference type="PRINTS" id="PR01182">
    <property type="entry name" value="ORNDCRBXLASE"/>
</dbReference>
<proteinExistence type="predicted"/>
<dbReference type="InterPro" id="IPR002433">
    <property type="entry name" value="Orn_de-COase"/>
</dbReference>
<dbReference type="RefSeq" id="WP_089370815.1">
    <property type="nucleotide sequence ID" value="NZ_BMEP01000001.1"/>
</dbReference>
<name>A0A238YG76_9FLAO</name>
<dbReference type="GO" id="GO:0008836">
    <property type="term" value="F:diaminopimelate decarboxylase activity"/>
    <property type="evidence" value="ECO:0007669"/>
    <property type="project" value="TreeGrafter"/>
</dbReference>
<organism evidence="4 5">
    <name type="scientific">Dokdonia pacifica</name>
    <dbReference type="NCBI Taxonomy" id="1627892"/>
    <lineage>
        <taxon>Bacteria</taxon>
        <taxon>Pseudomonadati</taxon>
        <taxon>Bacteroidota</taxon>
        <taxon>Flavobacteriia</taxon>
        <taxon>Flavobacteriales</taxon>
        <taxon>Flavobacteriaceae</taxon>
        <taxon>Dokdonia</taxon>
    </lineage>
</organism>
<comment type="cofactor">
    <cofactor evidence="1">
        <name>pyridoxal 5'-phosphate</name>
        <dbReference type="ChEBI" id="CHEBI:597326"/>
    </cofactor>
</comment>
<dbReference type="OrthoDB" id="9802241at2"/>
<dbReference type="PROSITE" id="PS00878">
    <property type="entry name" value="ODR_DC_2_1"/>
    <property type="match status" value="1"/>
</dbReference>
<dbReference type="EMBL" id="FZNY01000002">
    <property type="protein sequence ID" value="SNR69808.1"/>
    <property type="molecule type" value="Genomic_DNA"/>
</dbReference>
<keyword evidence="5" id="KW-1185">Reference proteome</keyword>
<dbReference type="PANTHER" id="PTHR43727">
    <property type="entry name" value="DIAMINOPIMELATE DECARBOXYLASE"/>
    <property type="match status" value="1"/>
</dbReference>
<dbReference type="InterPro" id="IPR009006">
    <property type="entry name" value="Ala_racemase/Decarboxylase_C"/>
</dbReference>
<accession>A0A238YG76</accession>
<dbReference type="Gene3D" id="3.20.20.10">
    <property type="entry name" value="Alanine racemase"/>
    <property type="match status" value="1"/>
</dbReference>
<dbReference type="Proteomes" id="UP000198379">
    <property type="component" value="Unassembled WGS sequence"/>
</dbReference>
<keyword evidence="2" id="KW-0663">Pyridoxal phosphate</keyword>
<dbReference type="InterPro" id="IPR022653">
    <property type="entry name" value="De-COase2_pyr-phos_BS"/>
</dbReference>
<reference evidence="4 5" key="1">
    <citation type="submission" date="2017-06" db="EMBL/GenBank/DDBJ databases">
        <authorList>
            <person name="Kim H.J."/>
            <person name="Triplett B.A."/>
        </authorList>
    </citation>
    <scope>NUCLEOTIDE SEQUENCE [LARGE SCALE GENOMIC DNA]</scope>
    <source>
        <strain evidence="4 5">DSM 25597</strain>
    </source>
</reference>
<sequence length="387" mass="43853">MQKKLEILPFINDSDTYSGDVNSRLLLYCCSYKNPEPAFVFDLERIRSNYKIIQQAFEGCNVHYALKANSEVRILKTLKDNGASFETASIGEVKRLLELKVSPKKIIFSNPCKSKEDIVNLANMGIRYFSFENTKDLDRLINLVPKGVFVLRLNLNEIDPIHINYGATWDYIKTKIIPNPRYASAIQGITYYGIHDIGLKSCEKLLSKNKLPNVKFINIGGAIQYDGLKEDLDAGYYNGGLIFFTEKLRILKEKFKIDIIVEPGTAVLYNACNAIGRIKYVNNLCTGTLNYHLDLGPTIGLRKPPSVAYVLRESSLEIIMSKANILDAACSQRIIGNIGSHERFHEGDRFIFPNVGMYSIMYICDFHLLQIPEILFLPLRNTAVNNN</sequence>